<sequence>MHGVEIGWTGGAAIVEHRPVPQAELHTPRIALVPLSDEHLEYEIELDAEPEVMRYLGSGEPRARAEVERLHGRRMAAAERVGGLGFWVGFVDGDFVGWWLLTPPDRPDQGPVVGQGELGYRLLPRYWRKGLASEGARELIRHGFADLGLTRIFAETMAVNAASRATMNSVGLEYVRTFEQHWEKPIPGSEHGEVEYAITRERWLALRDKVIG</sequence>
<dbReference type="EMBL" id="CP046172">
    <property type="protein sequence ID" value="QIS13441.1"/>
    <property type="molecule type" value="Genomic_DNA"/>
</dbReference>
<evidence type="ECO:0000313" key="2">
    <source>
        <dbReference type="EMBL" id="QIS13441.1"/>
    </source>
</evidence>
<proteinExistence type="predicted"/>
<organism evidence="2 3">
    <name type="scientific">Nocardia arthritidis</name>
    <dbReference type="NCBI Taxonomy" id="228602"/>
    <lineage>
        <taxon>Bacteria</taxon>
        <taxon>Bacillati</taxon>
        <taxon>Actinomycetota</taxon>
        <taxon>Actinomycetes</taxon>
        <taxon>Mycobacteriales</taxon>
        <taxon>Nocardiaceae</taxon>
        <taxon>Nocardia</taxon>
    </lineage>
</organism>
<evidence type="ECO:0000259" key="1">
    <source>
        <dbReference type="PROSITE" id="PS51186"/>
    </source>
</evidence>
<reference evidence="2 3" key="1">
    <citation type="journal article" date="2019" name="ACS Chem. Biol.">
        <title>Identification and Mobilization of a Cryptic Antibiotic Biosynthesis Gene Locus from a Human-Pathogenic Nocardia Isolate.</title>
        <authorList>
            <person name="Herisse M."/>
            <person name="Ishida K."/>
            <person name="Porter J.L."/>
            <person name="Howden B."/>
            <person name="Hertweck C."/>
            <person name="Stinear T.P."/>
            <person name="Pidot S.J."/>
        </authorList>
    </citation>
    <scope>NUCLEOTIDE SEQUENCE [LARGE SCALE GENOMIC DNA]</scope>
    <source>
        <strain evidence="2 3">AUSMDU00012717</strain>
    </source>
</reference>
<feature type="domain" description="N-acetyltransferase" evidence="1">
    <location>
        <begin position="28"/>
        <end position="201"/>
    </location>
</feature>
<dbReference type="InterPro" id="IPR016181">
    <property type="entry name" value="Acyl_CoA_acyltransferase"/>
</dbReference>
<dbReference type="PANTHER" id="PTHR43792:SF16">
    <property type="entry name" value="N-ACETYLTRANSFERASE DOMAIN-CONTAINING PROTEIN"/>
    <property type="match status" value="1"/>
</dbReference>
<dbReference type="Gene3D" id="3.40.630.30">
    <property type="match status" value="1"/>
</dbReference>
<keyword evidence="2" id="KW-0808">Transferase</keyword>
<dbReference type="PANTHER" id="PTHR43792">
    <property type="entry name" value="GNAT FAMILY, PUTATIVE (AFU_ORTHOLOGUE AFUA_3G00765)-RELATED-RELATED"/>
    <property type="match status" value="1"/>
</dbReference>
<dbReference type="SUPFAM" id="SSF55729">
    <property type="entry name" value="Acyl-CoA N-acyltransferases (Nat)"/>
    <property type="match status" value="1"/>
</dbReference>
<dbReference type="AlphaFoldDB" id="A0A6G9YJS4"/>
<dbReference type="InterPro" id="IPR000182">
    <property type="entry name" value="GNAT_dom"/>
</dbReference>
<dbReference type="Proteomes" id="UP000503540">
    <property type="component" value="Chromosome"/>
</dbReference>
<dbReference type="GO" id="GO:0016747">
    <property type="term" value="F:acyltransferase activity, transferring groups other than amino-acyl groups"/>
    <property type="evidence" value="ECO:0007669"/>
    <property type="project" value="InterPro"/>
</dbReference>
<protein>
    <submittedName>
        <fullName evidence="2">GNAT family N-acetyltransferase</fullName>
    </submittedName>
</protein>
<name>A0A6G9YJS4_9NOCA</name>
<dbReference type="Pfam" id="PF13302">
    <property type="entry name" value="Acetyltransf_3"/>
    <property type="match status" value="1"/>
</dbReference>
<dbReference type="InterPro" id="IPR051531">
    <property type="entry name" value="N-acetyltransferase"/>
</dbReference>
<dbReference type="PROSITE" id="PS51186">
    <property type="entry name" value="GNAT"/>
    <property type="match status" value="1"/>
</dbReference>
<dbReference type="KEGG" id="nah:F5544_27940"/>
<accession>A0A6G9YJS4</accession>
<evidence type="ECO:0000313" key="3">
    <source>
        <dbReference type="Proteomes" id="UP000503540"/>
    </source>
</evidence>
<gene>
    <name evidence="2" type="ORF">F5544_27940</name>
</gene>
<keyword evidence="3" id="KW-1185">Reference proteome</keyword>